<proteinExistence type="predicted"/>
<reference evidence="1 2" key="1">
    <citation type="submission" date="2018-04" db="EMBL/GenBank/DDBJ databases">
        <authorList>
            <person name="Vogel A."/>
        </authorList>
    </citation>
    <scope>NUCLEOTIDE SEQUENCE [LARGE SCALE GENOMIC DNA]</scope>
</reference>
<accession>A0A484LP98</accession>
<name>A0A484LP98_9ASTE</name>
<sequence length="68" mass="7490">MRPNSSNREQHGARELMEEGVEAPFLLSPSSTLSLNCISLAEISRHISIIVNSLSLNLPHTSISDEIF</sequence>
<keyword evidence="2" id="KW-1185">Reference proteome</keyword>
<evidence type="ECO:0000313" key="1">
    <source>
        <dbReference type="EMBL" id="VFQ78221.1"/>
    </source>
</evidence>
<protein>
    <submittedName>
        <fullName evidence="1">Uncharacterized protein</fullName>
    </submittedName>
</protein>
<dbReference type="EMBL" id="OOIL02001788">
    <property type="protein sequence ID" value="VFQ78221.1"/>
    <property type="molecule type" value="Genomic_DNA"/>
</dbReference>
<dbReference type="Proteomes" id="UP000595140">
    <property type="component" value="Unassembled WGS sequence"/>
</dbReference>
<gene>
    <name evidence="1" type="ORF">CCAM_LOCUS19997</name>
</gene>
<dbReference type="AlphaFoldDB" id="A0A484LP98"/>
<organism evidence="1 2">
    <name type="scientific">Cuscuta campestris</name>
    <dbReference type="NCBI Taxonomy" id="132261"/>
    <lineage>
        <taxon>Eukaryota</taxon>
        <taxon>Viridiplantae</taxon>
        <taxon>Streptophyta</taxon>
        <taxon>Embryophyta</taxon>
        <taxon>Tracheophyta</taxon>
        <taxon>Spermatophyta</taxon>
        <taxon>Magnoliopsida</taxon>
        <taxon>eudicotyledons</taxon>
        <taxon>Gunneridae</taxon>
        <taxon>Pentapetalae</taxon>
        <taxon>asterids</taxon>
        <taxon>lamiids</taxon>
        <taxon>Solanales</taxon>
        <taxon>Convolvulaceae</taxon>
        <taxon>Cuscuteae</taxon>
        <taxon>Cuscuta</taxon>
        <taxon>Cuscuta subgen. Grammica</taxon>
        <taxon>Cuscuta sect. Cleistogrammica</taxon>
    </lineage>
</organism>
<evidence type="ECO:0000313" key="2">
    <source>
        <dbReference type="Proteomes" id="UP000595140"/>
    </source>
</evidence>